<name>A0A368KIW7_9BACT</name>
<feature type="transmembrane region" description="Helical" evidence="3">
    <location>
        <begin position="26"/>
        <end position="46"/>
    </location>
</feature>
<organism evidence="4 5">
    <name type="scientific">Bremerella cremea</name>
    <dbReference type="NCBI Taxonomy" id="1031537"/>
    <lineage>
        <taxon>Bacteria</taxon>
        <taxon>Pseudomonadati</taxon>
        <taxon>Planctomycetota</taxon>
        <taxon>Planctomycetia</taxon>
        <taxon>Pirellulales</taxon>
        <taxon>Pirellulaceae</taxon>
        <taxon>Bremerella</taxon>
    </lineage>
</organism>
<evidence type="ECO:0000256" key="2">
    <source>
        <dbReference type="ARBA" id="ARBA00008520"/>
    </source>
</evidence>
<accession>A0A368KIW7</accession>
<dbReference type="PANTHER" id="PTHR43649">
    <property type="entry name" value="ARABINOSE-BINDING PROTEIN-RELATED"/>
    <property type="match status" value="1"/>
</dbReference>
<comment type="caution">
    <text evidence="4">The sequence shown here is derived from an EMBL/GenBank/DDBJ whole genome shotgun (WGS) entry which is preliminary data.</text>
</comment>
<comment type="similarity">
    <text evidence="2">Belongs to the bacterial solute-binding protein 1 family.</text>
</comment>
<protein>
    <submittedName>
        <fullName evidence="4">Extracellular solute-binding protein</fullName>
    </submittedName>
</protein>
<keyword evidence="3" id="KW-1133">Transmembrane helix</keyword>
<proteinExistence type="inferred from homology"/>
<keyword evidence="3" id="KW-0472">Membrane</keyword>
<evidence type="ECO:0000313" key="5">
    <source>
        <dbReference type="Proteomes" id="UP000253562"/>
    </source>
</evidence>
<keyword evidence="3" id="KW-0812">Transmembrane</keyword>
<dbReference type="SUPFAM" id="SSF53850">
    <property type="entry name" value="Periplasmic binding protein-like II"/>
    <property type="match status" value="1"/>
</dbReference>
<dbReference type="Gene3D" id="3.40.190.10">
    <property type="entry name" value="Periplasmic binding protein-like II"/>
    <property type="match status" value="2"/>
</dbReference>
<sequence>MVPLRHLAALGLRGVTLMPNASLRGWFAPIILGVAVIGLFAAQTYLRSTEQAPPENREEVVFWHFWGGADRAIVEEVAQRFNASQSKYFVRPIAMPGNNLDLKFFLSVTGGDPPDLLNIDDPVIADWGHRGAILALDEVASEEEVARLSSWLFPAARRLVTYQDRMYGVPNGLDIRALYFNQTMLDRYGLSPPQTIADLDHIAVTIAPPGQSTPYQQHGFLPDSRRIWAWGPVFGGQFYDAATGQVTLTSPPIEAALDWMASYRNRYGPSEIARFRHGDQSLPGKTFPLFAERYAVVMDGQWRVRDIRAFQKSQQAKNEPVTQFGVVPLPPPAGGKPNAGWVNGNNFVIPRGAKSPRGAWEFIKFWCGFDGHETEAARTCVAGGWIPVSPSVVKQPQFAQFLQDEPLFQTFIDLAGSENQYPVPVIPGAPFFNNEVKNVAESAMASPTKPNIPQLLEAAQIRIQSHIDRAGNLSR</sequence>
<dbReference type="InterPro" id="IPR050490">
    <property type="entry name" value="Bact_solute-bd_prot1"/>
</dbReference>
<evidence type="ECO:0000313" key="4">
    <source>
        <dbReference type="EMBL" id="RCS40492.1"/>
    </source>
</evidence>
<evidence type="ECO:0000256" key="3">
    <source>
        <dbReference type="SAM" id="Phobius"/>
    </source>
</evidence>
<gene>
    <name evidence="4" type="ORF">DTL42_24265</name>
</gene>
<dbReference type="AlphaFoldDB" id="A0A368KIW7"/>
<dbReference type="GO" id="GO:0042597">
    <property type="term" value="C:periplasmic space"/>
    <property type="evidence" value="ECO:0007669"/>
    <property type="project" value="UniProtKB-SubCell"/>
</dbReference>
<dbReference type="EMBL" id="QPEX01000046">
    <property type="protein sequence ID" value="RCS40492.1"/>
    <property type="molecule type" value="Genomic_DNA"/>
</dbReference>
<dbReference type="InterPro" id="IPR006059">
    <property type="entry name" value="SBP"/>
</dbReference>
<comment type="subcellular location">
    <subcellularLocation>
        <location evidence="1">Periplasm</location>
    </subcellularLocation>
</comment>
<dbReference type="Pfam" id="PF01547">
    <property type="entry name" value="SBP_bac_1"/>
    <property type="match status" value="1"/>
</dbReference>
<reference evidence="4 5" key="1">
    <citation type="submission" date="2018-07" db="EMBL/GenBank/DDBJ databases">
        <title>Comparative genomes isolates from brazilian mangrove.</title>
        <authorList>
            <person name="De Araujo J.E."/>
            <person name="Taketani R.G."/>
            <person name="Silva M.C.P."/>
            <person name="Lourenco M.V."/>
            <person name="Oliveira V.M."/>
            <person name="Andreote F.D."/>
        </authorList>
    </citation>
    <scope>NUCLEOTIDE SEQUENCE [LARGE SCALE GENOMIC DNA]</scope>
    <source>
        <strain evidence="4 5">HEX PRIS-MGV</strain>
    </source>
</reference>
<dbReference type="Proteomes" id="UP000253562">
    <property type="component" value="Unassembled WGS sequence"/>
</dbReference>
<evidence type="ECO:0000256" key="1">
    <source>
        <dbReference type="ARBA" id="ARBA00004418"/>
    </source>
</evidence>